<evidence type="ECO:0000313" key="1">
    <source>
        <dbReference type="EMBL" id="RHG63713.1"/>
    </source>
</evidence>
<accession>A0A3R6E2W2</accession>
<gene>
    <name evidence="1" type="ORF">DW250_12360</name>
</gene>
<dbReference type="EMBL" id="QRIN01000060">
    <property type="protein sequence ID" value="RHG63713.1"/>
    <property type="molecule type" value="Genomic_DNA"/>
</dbReference>
<evidence type="ECO:0000313" key="2">
    <source>
        <dbReference type="Proteomes" id="UP000286501"/>
    </source>
</evidence>
<sequence length="94" mass="10842">MIRQSGIKTERIRSGMYQLYYKHHSPIILRVDNIGWQAILPSGGFANARTKAQCVILACLEIDKTEPIEEDLATGKYVSWWQDDPMFKAKEDKQ</sequence>
<protein>
    <submittedName>
        <fullName evidence="1">Uncharacterized protein</fullName>
    </submittedName>
</protein>
<name>A0A3R6E2W2_9BACT</name>
<organism evidence="1 2">
    <name type="scientific">Segatella copri</name>
    <dbReference type="NCBI Taxonomy" id="165179"/>
    <lineage>
        <taxon>Bacteria</taxon>
        <taxon>Pseudomonadati</taxon>
        <taxon>Bacteroidota</taxon>
        <taxon>Bacteroidia</taxon>
        <taxon>Bacteroidales</taxon>
        <taxon>Prevotellaceae</taxon>
        <taxon>Segatella</taxon>
    </lineage>
</organism>
<proteinExistence type="predicted"/>
<dbReference type="Proteomes" id="UP000286501">
    <property type="component" value="Unassembled WGS sequence"/>
</dbReference>
<comment type="caution">
    <text evidence="1">The sequence shown here is derived from an EMBL/GenBank/DDBJ whole genome shotgun (WGS) entry which is preliminary data.</text>
</comment>
<dbReference type="RefSeq" id="WP_118201413.1">
    <property type="nucleotide sequence ID" value="NZ_JBALKV010000001.1"/>
</dbReference>
<dbReference type="AlphaFoldDB" id="A0A3R6E2W2"/>
<reference evidence="1 2" key="1">
    <citation type="submission" date="2018-08" db="EMBL/GenBank/DDBJ databases">
        <title>A genome reference for cultivated species of the human gut microbiota.</title>
        <authorList>
            <person name="Zou Y."/>
            <person name="Xue W."/>
            <person name="Luo G."/>
        </authorList>
    </citation>
    <scope>NUCLEOTIDE SEQUENCE [LARGE SCALE GENOMIC DNA]</scope>
    <source>
        <strain evidence="1 2">AM22-1</strain>
    </source>
</reference>